<evidence type="ECO:0000256" key="1">
    <source>
        <dbReference type="SAM" id="Phobius"/>
    </source>
</evidence>
<organism evidence="2 3">
    <name type="scientific">Tolypothrix tenuis PCC 7101</name>
    <dbReference type="NCBI Taxonomy" id="231146"/>
    <lineage>
        <taxon>Bacteria</taxon>
        <taxon>Bacillati</taxon>
        <taxon>Cyanobacteriota</taxon>
        <taxon>Cyanophyceae</taxon>
        <taxon>Nostocales</taxon>
        <taxon>Tolypothrichaceae</taxon>
        <taxon>Tolypothrix</taxon>
    </lineage>
</organism>
<accession>A0A1Z4N0G9</accession>
<feature type="transmembrane region" description="Helical" evidence="1">
    <location>
        <begin position="30"/>
        <end position="49"/>
    </location>
</feature>
<reference evidence="2 3" key="1">
    <citation type="submission" date="2017-06" db="EMBL/GenBank/DDBJ databases">
        <title>Genome sequencing of cyanobaciteial culture collection at National Institute for Environmental Studies (NIES).</title>
        <authorList>
            <person name="Hirose Y."/>
            <person name="Shimura Y."/>
            <person name="Fujisawa T."/>
            <person name="Nakamura Y."/>
            <person name="Kawachi M."/>
        </authorList>
    </citation>
    <scope>NUCLEOTIDE SEQUENCE [LARGE SCALE GENOMIC DNA]</scope>
    <source>
        <strain evidence="2 3">NIES-37</strain>
    </source>
</reference>
<evidence type="ECO:0000313" key="2">
    <source>
        <dbReference type="EMBL" id="BAY99217.1"/>
    </source>
</evidence>
<dbReference type="Proteomes" id="UP000218785">
    <property type="component" value="Chromosome"/>
</dbReference>
<dbReference type="AlphaFoldDB" id="A0A1Z4N0G9"/>
<evidence type="ECO:0000313" key="3">
    <source>
        <dbReference type="Proteomes" id="UP000218785"/>
    </source>
</evidence>
<keyword evidence="1" id="KW-0472">Membrane</keyword>
<keyword evidence="3" id="KW-1185">Reference proteome</keyword>
<gene>
    <name evidence="2" type="ORF">NIES37_31960</name>
</gene>
<feature type="transmembrane region" description="Helical" evidence="1">
    <location>
        <begin position="5"/>
        <end position="24"/>
    </location>
</feature>
<dbReference type="EMBL" id="AP018248">
    <property type="protein sequence ID" value="BAY99217.1"/>
    <property type="molecule type" value="Genomic_DNA"/>
</dbReference>
<proteinExistence type="predicted"/>
<dbReference type="KEGG" id="ttq:NIES37_31960"/>
<protein>
    <submittedName>
        <fullName evidence="2">Uncharacterized protein</fullName>
    </submittedName>
</protein>
<keyword evidence="1" id="KW-1133">Transmembrane helix</keyword>
<keyword evidence="1" id="KW-0812">Transmembrane</keyword>
<sequence>MLRILISILMFVFLFLFVTSPFAAFAGLMLILFIAGAIVLLGNIFQALLGTDGNS</sequence>
<name>A0A1Z4N0G9_9CYAN</name>